<keyword evidence="1" id="KW-0479">Metal-binding</keyword>
<organism evidence="2 3">
    <name type="scientific">Campylobacter portucalensis</name>
    <dbReference type="NCBI Taxonomy" id="2608384"/>
    <lineage>
        <taxon>Bacteria</taxon>
        <taxon>Pseudomonadati</taxon>
        <taxon>Campylobacterota</taxon>
        <taxon>Epsilonproteobacteria</taxon>
        <taxon>Campylobacterales</taxon>
        <taxon>Campylobacteraceae</taxon>
        <taxon>Campylobacter</taxon>
    </lineage>
</organism>
<reference evidence="2 3" key="1">
    <citation type="submission" date="2019-09" db="EMBL/GenBank/DDBJ databases">
        <authorList>
            <person name="Silva M."/>
            <person name="Pereira G."/>
            <person name="Lopes-Da-Costa L."/>
            <person name="Silva E."/>
        </authorList>
    </citation>
    <scope>NUCLEOTIDE SEQUENCE [LARGE SCALE GENOMIC DNA]</scope>
    <source>
        <strain evidence="2 3">FMV-PI01</strain>
    </source>
</reference>
<name>A0A6L5WGV5_9BACT</name>
<dbReference type="GO" id="GO:0003700">
    <property type="term" value="F:DNA-binding transcription factor activity"/>
    <property type="evidence" value="ECO:0007669"/>
    <property type="project" value="InterPro"/>
</dbReference>
<accession>A0A6L5WGV5</accession>
<dbReference type="Pfam" id="PF01475">
    <property type="entry name" value="FUR"/>
    <property type="match status" value="1"/>
</dbReference>
<dbReference type="PANTHER" id="PTHR33202">
    <property type="entry name" value="ZINC UPTAKE REGULATION PROTEIN"/>
    <property type="match status" value="1"/>
</dbReference>
<dbReference type="InterPro" id="IPR036388">
    <property type="entry name" value="WH-like_DNA-bd_sf"/>
</dbReference>
<dbReference type="Gene3D" id="1.10.10.10">
    <property type="entry name" value="Winged helix-like DNA-binding domain superfamily/Winged helix DNA-binding domain"/>
    <property type="match status" value="1"/>
</dbReference>
<comment type="cofactor">
    <cofactor evidence="1">
        <name>Zn(2+)</name>
        <dbReference type="ChEBI" id="CHEBI:29105"/>
    </cofactor>
    <text evidence="1">Binds 1 zinc ion per subunit.</text>
</comment>
<dbReference type="GO" id="GO:0008270">
    <property type="term" value="F:zinc ion binding"/>
    <property type="evidence" value="ECO:0007669"/>
    <property type="project" value="TreeGrafter"/>
</dbReference>
<keyword evidence="3" id="KW-1185">Reference proteome</keyword>
<evidence type="ECO:0000313" key="2">
    <source>
        <dbReference type="EMBL" id="MSN96264.1"/>
    </source>
</evidence>
<reference evidence="2 3" key="2">
    <citation type="submission" date="2020-03" db="EMBL/GenBank/DDBJ databases">
        <title>Campylobacter portucalensis sp. nov., a new species of Campylobacter isolated from the reproductive tract of bulls.</title>
        <authorList>
            <person name="Silva M.F."/>
            <person name="Pereira G."/>
            <person name="Carneiro C."/>
            <person name="Hemphill A."/>
            <person name="Mateus L."/>
            <person name="Lopes-Da-Costa L."/>
            <person name="Silva E."/>
        </authorList>
    </citation>
    <scope>NUCLEOTIDE SEQUENCE [LARGE SCALE GENOMIC DNA]</scope>
    <source>
        <strain evidence="2 3">FMV-PI01</strain>
    </source>
</reference>
<dbReference type="InterPro" id="IPR002481">
    <property type="entry name" value="FUR"/>
</dbReference>
<evidence type="ECO:0000256" key="1">
    <source>
        <dbReference type="PIRSR" id="PIRSR602481-1"/>
    </source>
</evidence>
<sequence>MNIDKFLFQNGIKITTLRKELINLLNKSHTPISYDDLAKKLNVNKTTIYRNLKLFEDKEILISSENNGKKFYELTNHAKAYFICDRCKKIEEISMPNLNLKSVKSVVVKGTCDECSK</sequence>
<keyword evidence="1" id="KW-0862">Zinc</keyword>
<dbReference type="RefSeq" id="WP_154570531.1">
    <property type="nucleotide sequence ID" value="NZ_VWSJ01000008.1"/>
</dbReference>
<dbReference type="InterPro" id="IPR036390">
    <property type="entry name" value="WH_DNA-bd_sf"/>
</dbReference>
<feature type="binding site" evidence="1">
    <location>
        <position position="87"/>
    </location>
    <ligand>
        <name>Zn(2+)</name>
        <dbReference type="ChEBI" id="CHEBI:29105"/>
    </ligand>
</feature>
<dbReference type="GO" id="GO:0005829">
    <property type="term" value="C:cytosol"/>
    <property type="evidence" value="ECO:0007669"/>
    <property type="project" value="TreeGrafter"/>
</dbReference>
<feature type="binding site" evidence="1">
    <location>
        <position position="84"/>
    </location>
    <ligand>
        <name>Zn(2+)</name>
        <dbReference type="ChEBI" id="CHEBI:29105"/>
    </ligand>
</feature>
<dbReference type="GO" id="GO:0045892">
    <property type="term" value="P:negative regulation of DNA-templated transcription"/>
    <property type="evidence" value="ECO:0007669"/>
    <property type="project" value="TreeGrafter"/>
</dbReference>
<protein>
    <submittedName>
        <fullName evidence="2">Transcriptional repressor</fullName>
    </submittedName>
</protein>
<dbReference type="EMBL" id="VWSJ01000008">
    <property type="protein sequence ID" value="MSN96264.1"/>
    <property type="molecule type" value="Genomic_DNA"/>
</dbReference>
<proteinExistence type="predicted"/>
<evidence type="ECO:0000313" key="3">
    <source>
        <dbReference type="Proteomes" id="UP000476338"/>
    </source>
</evidence>
<dbReference type="SUPFAM" id="SSF46785">
    <property type="entry name" value="Winged helix' DNA-binding domain"/>
    <property type="match status" value="1"/>
</dbReference>
<dbReference type="GO" id="GO:0000976">
    <property type="term" value="F:transcription cis-regulatory region binding"/>
    <property type="evidence" value="ECO:0007669"/>
    <property type="project" value="TreeGrafter"/>
</dbReference>
<gene>
    <name evidence="2" type="ORF">F1B92_03490</name>
</gene>
<dbReference type="GO" id="GO:1900376">
    <property type="term" value="P:regulation of secondary metabolite biosynthetic process"/>
    <property type="evidence" value="ECO:0007669"/>
    <property type="project" value="TreeGrafter"/>
</dbReference>
<dbReference type="PANTHER" id="PTHR33202:SF6">
    <property type="entry name" value="ZINC UPTAKE REGULATION PROTEIN"/>
    <property type="match status" value="1"/>
</dbReference>
<dbReference type="Proteomes" id="UP000476338">
    <property type="component" value="Unassembled WGS sequence"/>
</dbReference>
<comment type="caution">
    <text evidence="2">The sequence shown here is derived from an EMBL/GenBank/DDBJ whole genome shotgun (WGS) entry which is preliminary data.</text>
</comment>
<dbReference type="AlphaFoldDB" id="A0A6L5WGV5"/>